<reference evidence="6 7" key="1">
    <citation type="submission" date="2023-09" db="EMBL/GenBank/DDBJ databases">
        <authorList>
            <person name="Rey-Velasco X."/>
        </authorList>
    </citation>
    <scope>NUCLEOTIDE SEQUENCE [LARGE SCALE GENOMIC DNA]</scope>
    <source>
        <strain evidence="6 7">P117</strain>
    </source>
</reference>
<dbReference type="GO" id="GO:0032259">
    <property type="term" value="P:methylation"/>
    <property type="evidence" value="ECO:0007669"/>
    <property type="project" value="UniProtKB-KW"/>
</dbReference>
<dbReference type="Proteomes" id="UP001253545">
    <property type="component" value="Unassembled WGS sequence"/>
</dbReference>
<evidence type="ECO:0000256" key="5">
    <source>
        <dbReference type="SAM" id="Phobius"/>
    </source>
</evidence>
<sequence length="192" mass="21757">MISLTLISAFLLLAVIGRSFVQFKRNGDFGIRTAAKDAPWVEVMPGAIFVLTFCFAFGLILFGFLQGATFLYLPTFALQSLGFLIGMSGVVVTLISQFQMGDSWRIGVDQLETTPLIRHGIYARSRNPIYFGILLFWIGICITFPCILLWACALICWICIEVIVRKIEEPYLMKVHGNNYREYFASTNRYKP</sequence>
<protein>
    <submittedName>
        <fullName evidence="6">Isoprenylcysteine carboxylmethyltransferase family protein</fullName>
        <ecNumber evidence="6">2.1.1.100</ecNumber>
        <ecNumber evidence="6">2.1.1.334</ecNumber>
    </submittedName>
</protein>
<accession>A0ABU2ZS28</accession>
<feature type="transmembrane region" description="Helical" evidence="5">
    <location>
        <begin position="134"/>
        <end position="164"/>
    </location>
</feature>
<keyword evidence="6" id="KW-0489">Methyltransferase</keyword>
<keyword evidence="7" id="KW-1185">Reference proteome</keyword>
<proteinExistence type="predicted"/>
<dbReference type="InterPro" id="IPR007318">
    <property type="entry name" value="Phopholipid_MeTrfase"/>
</dbReference>
<dbReference type="EC" id="2.1.1.100" evidence="6"/>
<keyword evidence="6" id="KW-0808">Transferase</keyword>
<evidence type="ECO:0000256" key="4">
    <source>
        <dbReference type="ARBA" id="ARBA00023136"/>
    </source>
</evidence>
<gene>
    <name evidence="6" type="ORF">RM552_11325</name>
</gene>
<dbReference type="EMBL" id="JAVRHX010000003">
    <property type="protein sequence ID" value="MDT0595438.1"/>
    <property type="molecule type" value="Genomic_DNA"/>
</dbReference>
<dbReference type="GO" id="GO:0004671">
    <property type="term" value="F:protein C-terminal S-isoprenylcysteine carboxyl O-methyltransferase activity"/>
    <property type="evidence" value="ECO:0007669"/>
    <property type="project" value="UniProtKB-EC"/>
</dbReference>
<evidence type="ECO:0000256" key="2">
    <source>
        <dbReference type="ARBA" id="ARBA00022692"/>
    </source>
</evidence>
<dbReference type="RefSeq" id="WP_311368954.1">
    <property type="nucleotide sequence ID" value="NZ_JAVRHX010000003.1"/>
</dbReference>
<dbReference type="PANTHER" id="PTHR12714">
    <property type="entry name" value="PROTEIN-S ISOPRENYLCYSTEINE O-METHYLTRANSFERASE"/>
    <property type="match status" value="1"/>
</dbReference>
<keyword evidence="4 5" id="KW-0472">Membrane</keyword>
<evidence type="ECO:0000313" key="7">
    <source>
        <dbReference type="Proteomes" id="UP001253545"/>
    </source>
</evidence>
<keyword evidence="3 5" id="KW-1133">Transmembrane helix</keyword>
<evidence type="ECO:0000313" key="6">
    <source>
        <dbReference type="EMBL" id="MDT0595438.1"/>
    </source>
</evidence>
<feature type="transmembrane region" description="Helical" evidence="5">
    <location>
        <begin position="71"/>
        <end position="95"/>
    </location>
</feature>
<dbReference type="Pfam" id="PF04191">
    <property type="entry name" value="PEMT"/>
    <property type="match status" value="1"/>
</dbReference>
<dbReference type="PANTHER" id="PTHR12714:SF9">
    <property type="entry name" value="PROTEIN-S-ISOPRENYLCYSTEINE O-METHYLTRANSFERASE"/>
    <property type="match status" value="1"/>
</dbReference>
<feature type="transmembrane region" description="Helical" evidence="5">
    <location>
        <begin position="43"/>
        <end position="64"/>
    </location>
</feature>
<dbReference type="EC" id="2.1.1.334" evidence="6"/>
<comment type="subcellular location">
    <subcellularLocation>
        <location evidence="1">Endomembrane system</location>
        <topology evidence="1">Multi-pass membrane protein</topology>
    </subcellularLocation>
</comment>
<dbReference type="Gene3D" id="1.20.120.1630">
    <property type="match status" value="1"/>
</dbReference>
<keyword evidence="2 5" id="KW-0812">Transmembrane</keyword>
<name>A0ABU2ZS28_9ALTE</name>
<evidence type="ECO:0000256" key="1">
    <source>
        <dbReference type="ARBA" id="ARBA00004127"/>
    </source>
</evidence>
<organism evidence="6 7">
    <name type="scientific">Glaciecola petra</name>
    <dbReference type="NCBI Taxonomy" id="3075602"/>
    <lineage>
        <taxon>Bacteria</taxon>
        <taxon>Pseudomonadati</taxon>
        <taxon>Pseudomonadota</taxon>
        <taxon>Gammaproteobacteria</taxon>
        <taxon>Alteromonadales</taxon>
        <taxon>Alteromonadaceae</taxon>
        <taxon>Glaciecola</taxon>
    </lineage>
</organism>
<comment type="caution">
    <text evidence="6">The sequence shown here is derived from an EMBL/GenBank/DDBJ whole genome shotgun (WGS) entry which is preliminary data.</text>
</comment>
<evidence type="ECO:0000256" key="3">
    <source>
        <dbReference type="ARBA" id="ARBA00022989"/>
    </source>
</evidence>